<keyword evidence="2" id="KW-1133">Transmembrane helix</keyword>
<gene>
    <name evidence="3" type="ORF">IW261DRAFT_1421348</name>
</gene>
<feature type="region of interest" description="Disordered" evidence="1">
    <location>
        <begin position="450"/>
        <end position="480"/>
    </location>
</feature>
<feature type="compositionally biased region" description="Acidic residues" evidence="1">
    <location>
        <begin position="458"/>
        <end position="475"/>
    </location>
</feature>
<sequence length="645" mass="73129">MIDLEPLELAMDKVCGVHGMIVTDAQQLFKVNWQYISVILQGASHRQYVLGNPVQGYPIIVRLGNLPSHIRNGQGIGGGHVIGWLPIVKEEPQHTGKSYYTDFKRAVWHKAFKFILSPIKDKSKFGAWVQVAGAAELYLFPTIMILSADYKEQCMMALTHGCNAYFPCNICMVPFATQYHANEMYELQTLAGAQEIYEEVKKIRGTTACNTFLQKLSLCFIKIGTHHIHLLWYSVESEDSRKRNQKATELEKQKRSPKLKSFVDAAIAQQGLDATKGSIDDGGSPECSENESGGSWSDYDVSDVASDDHLLEEIKKRTIKLGSSYAQLADELLQAFPSWKDLYHFKQGFMNQMILLGIFFFEHCMSTWSWMFILVLLSTHLILFEMDGLTPTNIKAKGVMLNYNIKPNKSMHGSFKESYQHRTNFKNVNEQILRVDDWYNTMTCIQQQVNHHDKIEKEGDEDDKGETGDSNEDELVPTLSTSSEADYAATTSLHGGHRKGGGKLSMAEKHFESHPEELPLDNGVPAEFDGFKCQDQILLYGMIKVNYSSIVDWSFTTNILQCSPSFNYHPRYDFVLLETNQGPMFAQLVLIFECVVHEKAYPLMLVQPFKEAIGPITKEDCDLGFYRVRTRMKGNPLIISIYSVT</sequence>
<organism evidence="3 4">
    <name type="scientific">Armillaria novae-zelandiae</name>
    <dbReference type="NCBI Taxonomy" id="153914"/>
    <lineage>
        <taxon>Eukaryota</taxon>
        <taxon>Fungi</taxon>
        <taxon>Dikarya</taxon>
        <taxon>Basidiomycota</taxon>
        <taxon>Agaricomycotina</taxon>
        <taxon>Agaricomycetes</taxon>
        <taxon>Agaricomycetidae</taxon>
        <taxon>Agaricales</taxon>
        <taxon>Marasmiineae</taxon>
        <taxon>Physalacriaceae</taxon>
        <taxon>Armillaria</taxon>
    </lineage>
</organism>
<feature type="region of interest" description="Disordered" evidence="1">
    <location>
        <begin position="274"/>
        <end position="299"/>
    </location>
</feature>
<dbReference type="Pfam" id="PF18759">
    <property type="entry name" value="Plavaka"/>
    <property type="match status" value="1"/>
</dbReference>
<dbReference type="InterPro" id="IPR041078">
    <property type="entry name" value="Plavaka"/>
</dbReference>
<evidence type="ECO:0000313" key="3">
    <source>
        <dbReference type="EMBL" id="KAK0477147.1"/>
    </source>
</evidence>
<dbReference type="EMBL" id="JAUEPR010000018">
    <property type="protein sequence ID" value="KAK0477147.1"/>
    <property type="molecule type" value="Genomic_DNA"/>
</dbReference>
<evidence type="ECO:0000256" key="1">
    <source>
        <dbReference type="SAM" id="MobiDB-lite"/>
    </source>
</evidence>
<proteinExistence type="predicted"/>
<reference evidence="3" key="1">
    <citation type="submission" date="2023-06" db="EMBL/GenBank/DDBJ databases">
        <authorList>
            <consortium name="Lawrence Berkeley National Laboratory"/>
            <person name="Ahrendt S."/>
            <person name="Sahu N."/>
            <person name="Indic B."/>
            <person name="Wong-Bajracharya J."/>
            <person name="Merenyi Z."/>
            <person name="Ke H.-M."/>
            <person name="Monk M."/>
            <person name="Kocsube S."/>
            <person name="Drula E."/>
            <person name="Lipzen A."/>
            <person name="Balint B."/>
            <person name="Henrissat B."/>
            <person name="Andreopoulos B."/>
            <person name="Martin F.M."/>
            <person name="Harder C.B."/>
            <person name="Rigling D."/>
            <person name="Ford K.L."/>
            <person name="Foster G.D."/>
            <person name="Pangilinan J."/>
            <person name="Papanicolaou A."/>
            <person name="Barry K."/>
            <person name="LaButti K."/>
            <person name="Viragh M."/>
            <person name="Koriabine M."/>
            <person name="Yan M."/>
            <person name="Riley R."/>
            <person name="Champramary S."/>
            <person name="Plett K.L."/>
            <person name="Tsai I.J."/>
            <person name="Slot J."/>
            <person name="Sipos G."/>
            <person name="Plett J."/>
            <person name="Nagy L.G."/>
            <person name="Grigoriev I.V."/>
        </authorList>
    </citation>
    <scope>NUCLEOTIDE SEQUENCE</scope>
    <source>
        <strain evidence="3">ICMP 16352</strain>
    </source>
</reference>
<evidence type="ECO:0000256" key="2">
    <source>
        <dbReference type="SAM" id="Phobius"/>
    </source>
</evidence>
<feature type="transmembrane region" description="Helical" evidence="2">
    <location>
        <begin position="353"/>
        <end position="377"/>
    </location>
</feature>
<protein>
    <submittedName>
        <fullName evidence="3">Uncharacterized protein</fullName>
    </submittedName>
</protein>
<keyword evidence="4" id="KW-1185">Reference proteome</keyword>
<dbReference type="AlphaFoldDB" id="A0AA39U472"/>
<dbReference type="Proteomes" id="UP001175227">
    <property type="component" value="Unassembled WGS sequence"/>
</dbReference>
<name>A0AA39U472_9AGAR</name>
<keyword evidence="2" id="KW-0472">Membrane</keyword>
<keyword evidence="2" id="KW-0812">Transmembrane</keyword>
<accession>A0AA39U472</accession>
<comment type="caution">
    <text evidence="3">The sequence shown here is derived from an EMBL/GenBank/DDBJ whole genome shotgun (WGS) entry which is preliminary data.</text>
</comment>
<evidence type="ECO:0000313" key="4">
    <source>
        <dbReference type="Proteomes" id="UP001175227"/>
    </source>
</evidence>